<reference evidence="3 4" key="1">
    <citation type="submission" date="2020-02" db="EMBL/GenBank/DDBJ databases">
        <title>Acidophilic actinobacteria isolated from forest soil.</title>
        <authorList>
            <person name="Golinska P."/>
        </authorList>
    </citation>
    <scope>NUCLEOTIDE SEQUENCE [LARGE SCALE GENOMIC DNA]</scope>
    <source>
        <strain evidence="3 4">NL8</strain>
    </source>
</reference>
<feature type="compositionally biased region" description="Basic and acidic residues" evidence="1">
    <location>
        <begin position="804"/>
        <end position="816"/>
    </location>
</feature>
<dbReference type="InterPro" id="IPR003688">
    <property type="entry name" value="TraG/VirD4"/>
</dbReference>
<dbReference type="SUPFAM" id="SSF52540">
    <property type="entry name" value="P-loop containing nucleoside triphosphate hydrolases"/>
    <property type="match status" value="1"/>
</dbReference>
<feature type="domain" description="DUF8128" evidence="2">
    <location>
        <begin position="72"/>
        <end position="372"/>
    </location>
</feature>
<feature type="region of interest" description="Disordered" evidence="1">
    <location>
        <begin position="804"/>
        <end position="828"/>
    </location>
</feature>
<dbReference type="Proteomes" id="UP000730482">
    <property type="component" value="Unassembled WGS sequence"/>
</dbReference>
<evidence type="ECO:0000313" key="3">
    <source>
        <dbReference type="EMBL" id="MBS2547421.1"/>
    </source>
</evidence>
<evidence type="ECO:0000259" key="2">
    <source>
        <dbReference type="Pfam" id="PF26449"/>
    </source>
</evidence>
<dbReference type="InterPro" id="IPR051162">
    <property type="entry name" value="T4SS_component"/>
</dbReference>
<name>A0ABS5KN23_9ACTN</name>
<dbReference type="Pfam" id="PF26449">
    <property type="entry name" value="DUF8128"/>
    <property type="match status" value="1"/>
</dbReference>
<dbReference type="InterPro" id="IPR058441">
    <property type="entry name" value="DUF8128"/>
</dbReference>
<keyword evidence="4" id="KW-1185">Reference proteome</keyword>
<organism evidence="3 4">
    <name type="scientific">Catenulispora pinistramenti</name>
    <dbReference type="NCBI Taxonomy" id="2705254"/>
    <lineage>
        <taxon>Bacteria</taxon>
        <taxon>Bacillati</taxon>
        <taxon>Actinomycetota</taxon>
        <taxon>Actinomycetes</taxon>
        <taxon>Catenulisporales</taxon>
        <taxon>Catenulisporaceae</taxon>
        <taxon>Catenulispora</taxon>
    </lineage>
</organism>
<dbReference type="RefSeq" id="WP_212009014.1">
    <property type="nucleotide sequence ID" value="NZ_JAAFYZ010000028.1"/>
</dbReference>
<dbReference type="PANTHER" id="PTHR30121:SF11">
    <property type="entry name" value="AAA+ ATPASE DOMAIN-CONTAINING PROTEIN"/>
    <property type="match status" value="1"/>
</dbReference>
<protein>
    <submittedName>
        <fullName evidence="3">Type IV secretory system conjugative DNA transfer family protein</fullName>
    </submittedName>
</protein>
<dbReference type="EMBL" id="JAAFYZ010000028">
    <property type="protein sequence ID" value="MBS2547421.1"/>
    <property type="molecule type" value="Genomic_DNA"/>
</dbReference>
<dbReference type="Gene3D" id="3.40.50.300">
    <property type="entry name" value="P-loop containing nucleotide triphosphate hydrolases"/>
    <property type="match status" value="2"/>
</dbReference>
<comment type="caution">
    <text evidence="3">The sequence shown here is derived from an EMBL/GenBank/DDBJ whole genome shotgun (WGS) entry which is preliminary data.</text>
</comment>
<evidence type="ECO:0000256" key="1">
    <source>
        <dbReference type="SAM" id="MobiDB-lite"/>
    </source>
</evidence>
<dbReference type="PANTHER" id="PTHR30121">
    <property type="entry name" value="UNCHARACTERIZED PROTEIN YJGR-RELATED"/>
    <property type="match status" value="1"/>
</dbReference>
<gene>
    <name evidence="3" type="ORF">KGQ19_11115</name>
</gene>
<dbReference type="InterPro" id="IPR027417">
    <property type="entry name" value="P-loop_NTPase"/>
</dbReference>
<accession>A0ABS5KN23</accession>
<sequence>MHGDASAPQVPVIQFLNSPQSFLSSAGRVIGSFLETWWQVATPAALALTGTAAGARLVLHARHRRFMSTGARLVEVQLPPEVGADAASKFWSHVHAMLRPTWRRFFDGQPHLSFEYCFSDTNTRIEIWVPGVVPPRLVEAAVESAWPGAHTTVLKPAPSPIPSTTVAPATGGRLRLAKTEVLPLNTKHDSDPLRPLFGVGAGLRPDEHIAVQVLARPATGRRLRIARRKVHRLRSHAMGLRRTSRPTMVLSVLDELTPGVKNVPLPLGARTDPMVAAEVRAAVSKTTGSLWEAEIRYVVAAVGPIGSRPPGDRLRGLAGAVAAAFGVFAERNWWARRRLRHPIEKLTSRHFDRGDLLNNAELASVAHLPTDAFALGVERAGARSVAPAPTVATAGRFVKPLGETDAGPARIVGPKVADARQHLHIIGSTGSGKSTLMGGLILDDVTAGRGVVVVDPKGDLVPDLLERLPESAGRRTILIDPTAPDPHPTLNVLASAAGDDDLLVDNLVGIFRRIFSAHWGPRTDDVLRAALLTLQATSSSKVLARVKDPTLMDVPELLTNDAVRRRTLSRLSGDDNVLRGFWRGYDALSEAGRSAVVAPLLNKLRAFLLRDFVRSTVGDPASTIDLSEVLNGGILLVRIPKGVLGEETARLLGSFVVAATWHAASARTKSAEGARIDAALYLDEAHNFLSMPISMEDMLAEARGYRLSLTLAHQNLAQMPTDLREGISSNARNKVFFACSPEDAKALAVHTSPMLTEHDLAHLGGYQAAVRLNVDGVQAPAFTLRTLPLPSAIPGRADRIRQLSREATSARRREIEQAEPSPRNQGLA</sequence>
<dbReference type="Pfam" id="PF02534">
    <property type="entry name" value="T4SS-DNA_transf"/>
    <property type="match status" value="1"/>
</dbReference>
<proteinExistence type="predicted"/>
<evidence type="ECO:0000313" key="4">
    <source>
        <dbReference type="Proteomes" id="UP000730482"/>
    </source>
</evidence>
<dbReference type="CDD" id="cd01127">
    <property type="entry name" value="TrwB_TraG_TraD_VirD4"/>
    <property type="match status" value="2"/>
</dbReference>